<gene>
    <name evidence="3" type="ORF">HU738_002940</name>
    <name evidence="2" type="ORF">HU738_00775</name>
</gene>
<dbReference type="PANTHER" id="PTHR43745:SF2">
    <property type="entry name" value="NITROREDUCTASE MJ1384-RELATED"/>
    <property type="match status" value="1"/>
</dbReference>
<dbReference type="Gene3D" id="3.40.109.10">
    <property type="entry name" value="NADH Oxidase"/>
    <property type="match status" value="1"/>
</dbReference>
<dbReference type="EMBL" id="JABWRP010000001">
    <property type="protein sequence ID" value="MBC3469079.1"/>
    <property type="molecule type" value="Genomic_DNA"/>
</dbReference>
<dbReference type="InterPro" id="IPR029479">
    <property type="entry name" value="Nitroreductase"/>
</dbReference>
<feature type="domain" description="Nitroreductase" evidence="1">
    <location>
        <begin position="146"/>
        <end position="333"/>
    </location>
</feature>
<protein>
    <submittedName>
        <fullName evidence="2">SagB family peptide dehydrogenase</fullName>
    </submittedName>
    <submittedName>
        <fullName evidence="3">SagB/ThcOx family dehydrogenase</fullName>
    </submittedName>
</protein>
<reference evidence="2" key="2">
    <citation type="submission" date="2020-07" db="EMBL/GenBank/DDBJ databases">
        <authorList>
            <person name="Lood C."/>
            <person name="Girard L."/>
        </authorList>
    </citation>
    <scope>NUCLEOTIDE SEQUENCE</scope>
    <source>
        <strain evidence="2">RW4S2</strain>
    </source>
</reference>
<name>A0A923K202_9PSED</name>
<dbReference type="Pfam" id="PF00881">
    <property type="entry name" value="Nitroreductase"/>
    <property type="match status" value="1"/>
</dbReference>
<proteinExistence type="predicted"/>
<reference evidence="2 4" key="1">
    <citation type="journal article" date="2020" name="Microorganisms">
        <title>Reliable Identification of Environmental Pseudomonas Isolates Using the rpoD Gene.</title>
        <authorList>
            <consortium name="The Broad Institute Genome Sequencing Platform"/>
            <person name="Girard L."/>
            <person name="Lood C."/>
            <person name="Rokni-Zadeh H."/>
            <person name="van Noort V."/>
            <person name="Lavigne R."/>
            <person name="De Mot R."/>
        </authorList>
    </citation>
    <scope>NUCLEOTIDE SEQUENCE</scope>
    <source>
        <strain evidence="2 4">RW4S2</strain>
    </source>
</reference>
<dbReference type="CDD" id="cd02142">
    <property type="entry name" value="McbC_SagB-like_oxidoreductase"/>
    <property type="match status" value="1"/>
</dbReference>
<dbReference type="EMBL" id="JABWRP020000002">
    <property type="protein sequence ID" value="MBV4539995.1"/>
    <property type="molecule type" value="Genomic_DNA"/>
</dbReference>
<dbReference type="SUPFAM" id="SSF55469">
    <property type="entry name" value="FMN-dependent nitroreductase-like"/>
    <property type="match status" value="1"/>
</dbReference>
<dbReference type="Proteomes" id="UP000628137">
    <property type="component" value="Unassembled WGS sequence"/>
</dbReference>
<dbReference type="InterPro" id="IPR052544">
    <property type="entry name" value="Bacteriocin_Proc_Enz"/>
</dbReference>
<dbReference type="PANTHER" id="PTHR43745">
    <property type="entry name" value="NITROREDUCTASE MJ1384-RELATED"/>
    <property type="match status" value="1"/>
</dbReference>
<accession>A0A923K202</accession>
<reference evidence="3" key="3">
    <citation type="submission" date="2021-06" db="EMBL/GenBank/DDBJ databases">
        <title>Updating the genus Pseudomonas: Description of 43 new species and partition of the Pseudomonas putida group.</title>
        <authorList>
            <person name="Girard L."/>
            <person name="Lood C."/>
            <person name="Vandamme P."/>
            <person name="Rokni-Zadeh H."/>
            <person name="Van Noort V."/>
            <person name="Hofte M."/>
            <person name="Lavigne R."/>
            <person name="De Mot R."/>
        </authorList>
    </citation>
    <scope>NUCLEOTIDE SEQUENCE</scope>
    <source>
        <strain evidence="3">RW4S2</strain>
    </source>
</reference>
<dbReference type="GO" id="GO:0016491">
    <property type="term" value="F:oxidoreductase activity"/>
    <property type="evidence" value="ECO:0007669"/>
    <property type="project" value="InterPro"/>
</dbReference>
<evidence type="ECO:0000313" key="2">
    <source>
        <dbReference type="EMBL" id="MBC3469079.1"/>
    </source>
</evidence>
<dbReference type="InterPro" id="IPR000415">
    <property type="entry name" value="Nitroreductase-like"/>
</dbReference>
<evidence type="ECO:0000313" key="4">
    <source>
        <dbReference type="Proteomes" id="UP000628137"/>
    </source>
</evidence>
<evidence type="ECO:0000259" key="1">
    <source>
        <dbReference type="Pfam" id="PF00881"/>
    </source>
</evidence>
<dbReference type="AlphaFoldDB" id="A0A923K202"/>
<sequence length="348" mass="39426">MISEDCFFIVLGSSLICWDFKAHKQYELSAAHARRLIFLIYNQDCIDQSCKVDQELIRAGLVKTTQEQSDYWGWDVLSRIFHFGTKNIPLDDIPQDEEEWAKLYLEHCDGAWAKLLPIDYAQDGGEAGVLLPWKTCEGKLEQILCRRSTTREFIDVPLRLEILAKILQFTLGFVDDREVSEASGLPDSLRKRRCSPSGGGLNSTEGYVLVRNVEGLDEGIYYYDASSHRLLLKSTGVPSVGQMLSGQHFANNLSAGVFFTSRFDKLWWKYEHSRAYRNALLEVGHIAQTFQIICTSLGLGTWLTGALCEQDIEPFLKLKNAHEQVLFFVGCGYTSGEATPQSLRMLTR</sequence>
<dbReference type="InterPro" id="IPR020051">
    <property type="entry name" value="SagB-type_dehydrogenase"/>
</dbReference>
<dbReference type="RefSeq" id="WP_186600923.1">
    <property type="nucleotide sequence ID" value="NZ_JABWRP020000002.1"/>
</dbReference>
<evidence type="ECO:0000313" key="3">
    <source>
        <dbReference type="EMBL" id="MBV4539995.1"/>
    </source>
</evidence>
<dbReference type="NCBIfam" id="TIGR03605">
    <property type="entry name" value="antibiot_sagB"/>
    <property type="match status" value="1"/>
</dbReference>
<organism evidence="2">
    <name type="scientific">Pseudomonas vlassakiae</name>
    <dbReference type="NCBI Taxonomy" id="485888"/>
    <lineage>
        <taxon>Bacteria</taxon>
        <taxon>Pseudomonadati</taxon>
        <taxon>Pseudomonadota</taxon>
        <taxon>Gammaproteobacteria</taxon>
        <taxon>Pseudomonadales</taxon>
        <taxon>Pseudomonadaceae</taxon>
        <taxon>Pseudomonas</taxon>
    </lineage>
</organism>
<comment type="caution">
    <text evidence="2">The sequence shown here is derived from an EMBL/GenBank/DDBJ whole genome shotgun (WGS) entry which is preliminary data.</text>
</comment>
<keyword evidence="4" id="KW-1185">Reference proteome</keyword>